<feature type="domain" description="Methyltransferase type 11" evidence="1">
    <location>
        <begin position="61"/>
        <end position="153"/>
    </location>
</feature>
<protein>
    <submittedName>
        <fullName evidence="2">Class I SAM-dependent methyltransferase</fullName>
    </submittedName>
</protein>
<evidence type="ECO:0000313" key="2">
    <source>
        <dbReference type="EMBL" id="QPC82590.1"/>
    </source>
</evidence>
<dbReference type="PANTHER" id="PTHR43591:SF24">
    <property type="entry name" value="2-METHOXY-6-POLYPRENYL-1,4-BENZOQUINOL METHYLASE, MITOCHONDRIAL"/>
    <property type="match status" value="1"/>
</dbReference>
<dbReference type="GO" id="GO:0008757">
    <property type="term" value="F:S-adenosylmethionine-dependent methyltransferase activity"/>
    <property type="evidence" value="ECO:0007669"/>
    <property type="project" value="InterPro"/>
</dbReference>
<dbReference type="InterPro" id="IPR013216">
    <property type="entry name" value="Methyltransf_11"/>
</dbReference>
<name>A0A7S8IDH2_9CHLR</name>
<dbReference type="Pfam" id="PF08241">
    <property type="entry name" value="Methyltransf_11"/>
    <property type="match status" value="1"/>
</dbReference>
<dbReference type="CDD" id="cd02440">
    <property type="entry name" value="AdoMet_MTases"/>
    <property type="match status" value="1"/>
</dbReference>
<keyword evidence="3" id="KW-1185">Reference proteome</keyword>
<reference evidence="2 3" key="1">
    <citation type="submission" date="2020-02" db="EMBL/GenBank/DDBJ databases">
        <authorList>
            <person name="Zheng R.K."/>
            <person name="Sun C.M."/>
        </authorList>
    </citation>
    <scope>NUCLEOTIDE SEQUENCE [LARGE SCALE GENOMIC DNA]</scope>
    <source>
        <strain evidence="3">rifampicinis</strain>
    </source>
</reference>
<dbReference type="AlphaFoldDB" id="A0A7S8IDH2"/>
<organism evidence="2 3">
    <name type="scientific">Phototrophicus methaneseepsis</name>
    <dbReference type="NCBI Taxonomy" id="2710758"/>
    <lineage>
        <taxon>Bacteria</taxon>
        <taxon>Bacillati</taxon>
        <taxon>Chloroflexota</taxon>
        <taxon>Candidatus Thermofontia</taxon>
        <taxon>Phototrophicales</taxon>
        <taxon>Phototrophicaceae</taxon>
        <taxon>Phototrophicus</taxon>
    </lineage>
</organism>
<gene>
    <name evidence="2" type="ORF">G4Y79_23355</name>
</gene>
<dbReference type="Proteomes" id="UP000594468">
    <property type="component" value="Chromosome"/>
</dbReference>
<dbReference type="SUPFAM" id="SSF53335">
    <property type="entry name" value="S-adenosyl-L-methionine-dependent methyltransferases"/>
    <property type="match status" value="1"/>
</dbReference>
<accession>A0A7S8IDH2</accession>
<evidence type="ECO:0000313" key="3">
    <source>
        <dbReference type="Proteomes" id="UP000594468"/>
    </source>
</evidence>
<dbReference type="PANTHER" id="PTHR43591">
    <property type="entry name" value="METHYLTRANSFERASE"/>
    <property type="match status" value="1"/>
</dbReference>
<dbReference type="RefSeq" id="WP_195170659.1">
    <property type="nucleotide sequence ID" value="NZ_CP062983.1"/>
</dbReference>
<dbReference type="EMBL" id="CP062983">
    <property type="protein sequence ID" value="QPC82590.1"/>
    <property type="molecule type" value="Genomic_DNA"/>
</dbReference>
<dbReference type="Gene3D" id="3.40.50.150">
    <property type="entry name" value="Vaccinia Virus protein VP39"/>
    <property type="match status" value="1"/>
</dbReference>
<keyword evidence="2" id="KW-0808">Transferase</keyword>
<proteinExistence type="predicted"/>
<dbReference type="InterPro" id="IPR029063">
    <property type="entry name" value="SAM-dependent_MTases_sf"/>
</dbReference>
<evidence type="ECO:0000259" key="1">
    <source>
        <dbReference type="Pfam" id="PF08241"/>
    </source>
</evidence>
<sequence length="269" mass="30157">MPQTNDTNRQESARYDSTRRAWEDIWDGANVAVELDAVQYRRAQATLNAYLPYLNRDDLILEAGSGLSAVVIEMKRMGYEVIGLDYAENALHVSRDYEPGLKLVAGDVHKLPFAENSLGAYLSFGVLEHFEHGMQPGLLEAYRILKPGGVLVLTIPYPNIVWRLAQWKRQRAGQQLINEDFYESTYSRKALVANVEQAGFDLIKAIPTSHSFTFWGLGGPFQAEGYYQTSFMAELFGDLSQIAAPWLFNFMTLIIASKPGKTQAAPSTH</sequence>
<dbReference type="KEGG" id="pmet:G4Y79_23355"/>
<keyword evidence="2" id="KW-0489">Methyltransferase</keyword>
<dbReference type="GO" id="GO:0032259">
    <property type="term" value="P:methylation"/>
    <property type="evidence" value="ECO:0007669"/>
    <property type="project" value="UniProtKB-KW"/>
</dbReference>